<dbReference type="EMBL" id="KI630752">
    <property type="protein sequence ID" value="EYU33627.1"/>
    <property type="molecule type" value="Genomic_DNA"/>
</dbReference>
<organism evidence="1 2">
    <name type="scientific">Erythranthe guttata</name>
    <name type="common">Yellow monkey flower</name>
    <name type="synonym">Mimulus guttatus</name>
    <dbReference type="NCBI Taxonomy" id="4155"/>
    <lineage>
        <taxon>Eukaryota</taxon>
        <taxon>Viridiplantae</taxon>
        <taxon>Streptophyta</taxon>
        <taxon>Embryophyta</taxon>
        <taxon>Tracheophyta</taxon>
        <taxon>Spermatophyta</taxon>
        <taxon>Magnoliopsida</taxon>
        <taxon>eudicotyledons</taxon>
        <taxon>Gunneridae</taxon>
        <taxon>Pentapetalae</taxon>
        <taxon>asterids</taxon>
        <taxon>lamiids</taxon>
        <taxon>Lamiales</taxon>
        <taxon>Phrymaceae</taxon>
        <taxon>Erythranthe</taxon>
    </lineage>
</organism>
<name>A0A022QYD5_ERYGU</name>
<evidence type="ECO:0000313" key="1">
    <source>
        <dbReference type="EMBL" id="EYU33627.1"/>
    </source>
</evidence>
<dbReference type="Proteomes" id="UP000030748">
    <property type="component" value="Unassembled WGS sequence"/>
</dbReference>
<dbReference type="STRING" id="4155.A0A022QYD5"/>
<proteinExistence type="predicted"/>
<keyword evidence="2" id="KW-1185">Reference proteome</keyword>
<evidence type="ECO:0000313" key="2">
    <source>
        <dbReference type="Proteomes" id="UP000030748"/>
    </source>
</evidence>
<sequence>MGFSPQSTHFRPSSFRPPYFWFCRSSTQFSPFSTSGRTFCRLEDRAPQSANVANGAINSDLLALNQRSRYSTFQNNERELHNRQRNNFAFPQLEKPSVHREAERREDANEASLYGIFGPGQTVEDWGKATEEYKRNKRLFTHGNSTSANLRTVQDEAIAEKVNSNGKKIVRDSSLTPAEIISLY</sequence>
<reference evidence="1 2" key="1">
    <citation type="journal article" date="2013" name="Proc. Natl. Acad. Sci. U.S.A.">
        <title>Fine-scale variation in meiotic recombination in Mimulus inferred from population shotgun sequencing.</title>
        <authorList>
            <person name="Hellsten U."/>
            <person name="Wright K.M."/>
            <person name="Jenkins J."/>
            <person name="Shu S."/>
            <person name="Yuan Y."/>
            <person name="Wessler S.R."/>
            <person name="Schmutz J."/>
            <person name="Willis J.H."/>
            <person name="Rokhsar D.S."/>
        </authorList>
    </citation>
    <scope>NUCLEOTIDE SEQUENCE [LARGE SCALE GENOMIC DNA]</scope>
    <source>
        <strain evidence="2">cv. DUN x IM62</strain>
    </source>
</reference>
<accession>A0A022QYD5</accession>
<protein>
    <submittedName>
        <fullName evidence="1">Uncharacterized protein</fullName>
    </submittedName>
</protein>
<dbReference type="AlphaFoldDB" id="A0A022QYD5"/>
<gene>
    <name evidence="1" type="ORF">MIMGU_mgv1a014616mg</name>
</gene>